<dbReference type="Proteomes" id="UP001141253">
    <property type="component" value="Chromosome 13"/>
</dbReference>
<reference evidence="1" key="2">
    <citation type="journal article" date="2023" name="Int. J. Mol. Sci.">
        <title>De Novo Assembly and Annotation of 11 Diverse Shrub Willow (Salix) Genomes Reveals Novel Gene Organization in Sex-Linked Regions.</title>
        <authorList>
            <person name="Hyden B."/>
            <person name="Feng K."/>
            <person name="Yates T.B."/>
            <person name="Jawdy S."/>
            <person name="Cereghino C."/>
            <person name="Smart L.B."/>
            <person name="Muchero W."/>
        </authorList>
    </citation>
    <scope>NUCLEOTIDE SEQUENCE</scope>
    <source>
        <tissue evidence="1">Shoot tip</tissue>
    </source>
</reference>
<proteinExistence type="predicted"/>
<accession>A0ABQ9AVN1</accession>
<evidence type="ECO:0000313" key="2">
    <source>
        <dbReference type="Proteomes" id="UP001141253"/>
    </source>
</evidence>
<sequence>MKMFHHELFHSNNPQVLFMDVSLAMRQNPEFWKRFMGRR</sequence>
<protein>
    <submittedName>
        <fullName evidence="1">Uncharacterized protein</fullName>
    </submittedName>
</protein>
<keyword evidence="2" id="KW-1185">Reference proteome</keyword>
<name>A0ABQ9AVN1_9ROSI</name>
<comment type="caution">
    <text evidence="1">The sequence shown here is derived from an EMBL/GenBank/DDBJ whole genome shotgun (WGS) entry which is preliminary data.</text>
</comment>
<gene>
    <name evidence="1" type="ORF">OIU77_004269</name>
</gene>
<dbReference type="EMBL" id="JAPFFI010000015">
    <property type="protein sequence ID" value="KAJ6360230.1"/>
    <property type="molecule type" value="Genomic_DNA"/>
</dbReference>
<reference evidence="1" key="1">
    <citation type="submission" date="2022-10" db="EMBL/GenBank/DDBJ databases">
        <authorList>
            <person name="Hyden B.L."/>
            <person name="Feng K."/>
            <person name="Yates T."/>
            <person name="Jawdy S."/>
            <person name="Smart L.B."/>
            <person name="Muchero W."/>
        </authorList>
    </citation>
    <scope>NUCLEOTIDE SEQUENCE</scope>
    <source>
        <tissue evidence="1">Shoot tip</tissue>
    </source>
</reference>
<organism evidence="1 2">
    <name type="scientific">Salix suchowensis</name>
    <dbReference type="NCBI Taxonomy" id="1278906"/>
    <lineage>
        <taxon>Eukaryota</taxon>
        <taxon>Viridiplantae</taxon>
        <taxon>Streptophyta</taxon>
        <taxon>Embryophyta</taxon>
        <taxon>Tracheophyta</taxon>
        <taxon>Spermatophyta</taxon>
        <taxon>Magnoliopsida</taxon>
        <taxon>eudicotyledons</taxon>
        <taxon>Gunneridae</taxon>
        <taxon>Pentapetalae</taxon>
        <taxon>rosids</taxon>
        <taxon>fabids</taxon>
        <taxon>Malpighiales</taxon>
        <taxon>Salicaceae</taxon>
        <taxon>Saliceae</taxon>
        <taxon>Salix</taxon>
    </lineage>
</organism>
<evidence type="ECO:0000313" key="1">
    <source>
        <dbReference type="EMBL" id="KAJ6360230.1"/>
    </source>
</evidence>